<organism evidence="2 3">
    <name type="scientific">Streptomyces laculatispora</name>
    <dbReference type="NCBI Taxonomy" id="887464"/>
    <lineage>
        <taxon>Bacteria</taxon>
        <taxon>Bacillati</taxon>
        <taxon>Actinomycetota</taxon>
        <taxon>Actinomycetes</taxon>
        <taxon>Kitasatosporales</taxon>
        <taxon>Streptomycetaceae</taxon>
        <taxon>Streptomyces</taxon>
    </lineage>
</organism>
<dbReference type="EMBL" id="CP120993">
    <property type="protein sequence ID" value="WLQ45636.1"/>
    <property type="molecule type" value="Genomic_DNA"/>
</dbReference>
<evidence type="ECO:0000259" key="1">
    <source>
        <dbReference type="PROSITE" id="PS50943"/>
    </source>
</evidence>
<evidence type="ECO:0000313" key="2">
    <source>
        <dbReference type="EMBL" id="WLQ45636.1"/>
    </source>
</evidence>
<name>A0ABY9IFC2_9ACTN</name>
<protein>
    <submittedName>
        <fullName evidence="2">Helix-turn-helix transcriptional regulator</fullName>
    </submittedName>
</protein>
<dbReference type="SUPFAM" id="SSF47413">
    <property type="entry name" value="lambda repressor-like DNA-binding domains"/>
    <property type="match status" value="1"/>
</dbReference>
<dbReference type="InterPro" id="IPR010982">
    <property type="entry name" value="Lambda_DNA-bd_dom_sf"/>
</dbReference>
<geneLocation type="plasmid" evidence="2 3">
    <name>unnamed1</name>
</geneLocation>
<keyword evidence="3" id="KW-1185">Reference proteome</keyword>
<keyword evidence="2" id="KW-0614">Plasmid</keyword>
<dbReference type="Gene3D" id="1.10.260.40">
    <property type="entry name" value="lambda repressor-like DNA-binding domains"/>
    <property type="match status" value="1"/>
</dbReference>
<dbReference type="Proteomes" id="UP001229952">
    <property type="component" value="Plasmid unnamed1"/>
</dbReference>
<dbReference type="RefSeq" id="WP_306092782.1">
    <property type="nucleotide sequence ID" value="NZ_CP120993.1"/>
</dbReference>
<sequence>MDTSLAHRLRATVATLLHETGQSQAELADAIRVSQAQVSRRQNGAAPWGLDDCDLLAVHFGIDVMDLLAGPSPAFQALQLARAQKGQQSTDG</sequence>
<accession>A0ABY9IFC2</accession>
<proteinExistence type="predicted"/>
<dbReference type="PROSITE" id="PS50943">
    <property type="entry name" value="HTH_CROC1"/>
    <property type="match status" value="1"/>
</dbReference>
<reference evidence="2 3" key="1">
    <citation type="submission" date="2023-03" db="EMBL/GenBank/DDBJ databases">
        <title>Isolation and description of six Streptomyces strains from soil environments, able to metabolize different microbial glucans.</title>
        <authorList>
            <person name="Widen T."/>
            <person name="Larsbrink J."/>
        </authorList>
    </citation>
    <scope>NUCLEOTIDE SEQUENCE [LARGE SCALE GENOMIC DNA]</scope>
    <source>
        <strain evidence="2 3">Mut2</strain>
        <plasmid evidence="2 3">unnamed1</plasmid>
    </source>
</reference>
<evidence type="ECO:0000313" key="3">
    <source>
        <dbReference type="Proteomes" id="UP001229952"/>
    </source>
</evidence>
<dbReference type="CDD" id="cd00093">
    <property type="entry name" value="HTH_XRE"/>
    <property type="match status" value="1"/>
</dbReference>
<dbReference type="InterPro" id="IPR001387">
    <property type="entry name" value="Cro/C1-type_HTH"/>
</dbReference>
<gene>
    <name evidence="2" type="ORF">P8A22_38095</name>
</gene>
<feature type="domain" description="HTH cro/C1-type" evidence="1">
    <location>
        <begin position="23"/>
        <end position="67"/>
    </location>
</feature>